<dbReference type="PROSITE" id="PS51186">
    <property type="entry name" value="GNAT"/>
    <property type="match status" value="1"/>
</dbReference>
<dbReference type="Gene3D" id="3.40.630.30">
    <property type="match status" value="1"/>
</dbReference>
<protein>
    <submittedName>
        <fullName evidence="4">GNAT family N-acetyltransferase</fullName>
    </submittedName>
</protein>
<reference evidence="4" key="1">
    <citation type="submission" date="2022-02" db="EMBL/GenBank/DDBJ databases">
        <title>Qipengyuania spongiae sp. nov., isolated from marine sponge.</title>
        <authorList>
            <person name="Li Z."/>
            <person name="Zhang M."/>
        </authorList>
    </citation>
    <scope>NUCLEOTIDE SEQUENCE</scope>
    <source>
        <strain evidence="4">PHS-Z21</strain>
    </source>
</reference>
<evidence type="ECO:0000313" key="4">
    <source>
        <dbReference type="EMBL" id="UVI40555.1"/>
    </source>
</evidence>
<keyword evidence="5" id="KW-1185">Reference proteome</keyword>
<dbReference type="Proteomes" id="UP001065265">
    <property type="component" value="Chromosome"/>
</dbReference>
<gene>
    <name evidence="4" type="ORF">L1F33_06345</name>
</gene>
<dbReference type="CDD" id="cd04301">
    <property type="entry name" value="NAT_SF"/>
    <property type="match status" value="1"/>
</dbReference>
<accession>A0ABY5T1V9</accession>
<dbReference type="Pfam" id="PF00583">
    <property type="entry name" value="Acetyltransf_1"/>
    <property type="match status" value="1"/>
</dbReference>
<keyword evidence="1" id="KW-0808">Transferase</keyword>
<organism evidence="4 5">
    <name type="scientific">Qipengyuania spongiae</name>
    <dbReference type="NCBI Taxonomy" id="2909673"/>
    <lineage>
        <taxon>Bacteria</taxon>
        <taxon>Pseudomonadati</taxon>
        <taxon>Pseudomonadota</taxon>
        <taxon>Alphaproteobacteria</taxon>
        <taxon>Sphingomonadales</taxon>
        <taxon>Erythrobacteraceae</taxon>
        <taxon>Qipengyuania</taxon>
    </lineage>
</organism>
<name>A0ABY5T1V9_9SPHN</name>
<dbReference type="EMBL" id="CP092471">
    <property type="protein sequence ID" value="UVI40555.1"/>
    <property type="molecule type" value="Genomic_DNA"/>
</dbReference>
<sequence length="163" mass="17702">MSGDWSLRLARPGDAEGFAAIAREFGQSYTPGAISTSAQDSEYFRRLIARRQSLTAIIGEKVVGLAVASPHRRELHLRALCVDPPNQRRGIGSRLLSALTIDARNCGMDAIVVEVAPEPEWLAAFYAARGFVEIRDAEQRAGLAKGAEETEGPPLLPMIRFLG</sequence>
<dbReference type="PANTHER" id="PTHR43877:SF1">
    <property type="entry name" value="ACETYLTRANSFERASE"/>
    <property type="match status" value="1"/>
</dbReference>
<dbReference type="SUPFAM" id="SSF55729">
    <property type="entry name" value="Acyl-CoA N-acyltransferases (Nat)"/>
    <property type="match status" value="1"/>
</dbReference>
<dbReference type="InterPro" id="IPR000182">
    <property type="entry name" value="GNAT_dom"/>
</dbReference>
<evidence type="ECO:0000259" key="3">
    <source>
        <dbReference type="PROSITE" id="PS51186"/>
    </source>
</evidence>
<keyword evidence="2" id="KW-0012">Acyltransferase</keyword>
<dbReference type="InterPro" id="IPR050832">
    <property type="entry name" value="Bact_Acetyltransf"/>
</dbReference>
<dbReference type="RefSeq" id="WP_265560957.1">
    <property type="nucleotide sequence ID" value="NZ_CP092471.1"/>
</dbReference>
<evidence type="ECO:0000313" key="5">
    <source>
        <dbReference type="Proteomes" id="UP001065265"/>
    </source>
</evidence>
<evidence type="ECO:0000256" key="1">
    <source>
        <dbReference type="ARBA" id="ARBA00022679"/>
    </source>
</evidence>
<evidence type="ECO:0000256" key="2">
    <source>
        <dbReference type="ARBA" id="ARBA00023315"/>
    </source>
</evidence>
<dbReference type="InterPro" id="IPR016181">
    <property type="entry name" value="Acyl_CoA_acyltransferase"/>
</dbReference>
<proteinExistence type="predicted"/>
<feature type="domain" description="N-acetyltransferase" evidence="3">
    <location>
        <begin position="5"/>
        <end position="163"/>
    </location>
</feature>
<dbReference type="PANTHER" id="PTHR43877">
    <property type="entry name" value="AMINOALKYLPHOSPHONATE N-ACETYLTRANSFERASE-RELATED-RELATED"/>
    <property type="match status" value="1"/>
</dbReference>